<dbReference type="Pfam" id="PF02632">
    <property type="entry name" value="BioY"/>
    <property type="match status" value="1"/>
</dbReference>
<proteinExistence type="inferred from homology"/>
<keyword evidence="2" id="KW-0813">Transport</keyword>
<keyword evidence="2 3" id="KW-0472">Membrane</keyword>
<comment type="similarity">
    <text evidence="1 2">Belongs to the BioY family.</text>
</comment>
<reference evidence="5" key="1">
    <citation type="journal article" date="2019" name="Int. J. Syst. Evol. Microbiol.">
        <title>The Global Catalogue of Microorganisms (GCM) 10K type strain sequencing project: providing services to taxonomists for standard genome sequencing and annotation.</title>
        <authorList>
            <consortium name="The Broad Institute Genomics Platform"/>
            <consortium name="The Broad Institute Genome Sequencing Center for Infectious Disease"/>
            <person name="Wu L."/>
            <person name="Ma J."/>
        </authorList>
    </citation>
    <scope>NUCLEOTIDE SEQUENCE [LARGE SCALE GENOMIC DNA]</scope>
    <source>
        <strain evidence="5">JCM 18015</strain>
    </source>
</reference>
<feature type="transmembrane region" description="Helical" evidence="3">
    <location>
        <begin position="86"/>
        <end position="111"/>
    </location>
</feature>
<feature type="transmembrane region" description="Helical" evidence="3">
    <location>
        <begin position="178"/>
        <end position="195"/>
    </location>
</feature>
<protein>
    <recommendedName>
        <fullName evidence="2">Biotin transporter</fullName>
    </recommendedName>
</protein>
<feature type="transmembrane region" description="Helical" evidence="3">
    <location>
        <begin position="145"/>
        <end position="166"/>
    </location>
</feature>
<dbReference type="PANTHER" id="PTHR34295">
    <property type="entry name" value="BIOTIN TRANSPORTER BIOY"/>
    <property type="match status" value="1"/>
</dbReference>
<dbReference type="Gene3D" id="1.10.1760.20">
    <property type="match status" value="1"/>
</dbReference>
<sequence>MGRDTTLLHATLGDMGLARKIAAVVLGTLFIALAAQISVPFFPVPMTLQTLAILTVGFTFGSRLGAVTLLAYLAEGAAGLPVFANGLNGVALAGPTAGFLIGFVGLAWGAGYAAERGWARGVVSTTLVALVLSALLYVPGTAWPLGLAALAGIDAGWAGLSAAGVWGAFVAPFLLGDVVKAVIVALIVSGGWKALKRA</sequence>
<dbReference type="Proteomes" id="UP001499910">
    <property type="component" value="Unassembled WGS sequence"/>
</dbReference>
<dbReference type="InterPro" id="IPR003784">
    <property type="entry name" value="BioY"/>
</dbReference>
<comment type="subcellular location">
    <subcellularLocation>
        <location evidence="2">Cell membrane</location>
        <topology evidence="2">Multi-pass membrane protein</topology>
    </subcellularLocation>
</comment>
<evidence type="ECO:0000313" key="4">
    <source>
        <dbReference type="EMBL" id="GAA5079057.1"/>
    </source>
</evidence>
<keyword evidence="3" id="KW-0812">Transmembrane</keyword>
<evidence type="ECO:0000256" key="2">
    <source>
        <dbReference type="PIRNR" id="PIRNR016661"/>
    </source>
</evidence>
<accession>A0ABP9LI54</accession>
<keyword evidence="2" id="KW-1003">Cell membrane</keyword>
<evidence type="ECO:0000256" key="1">
    <source>
        <dbReference type="ARBA" id="ARBA00010692"/>
    </source>
</evidence>
<dbReference type="RefSeq" id="WP_259552542.1">
    <property type="nucleotide sequence ID" value="NZ_BAABHW010000005.1"/>
</dbReference>
<dbReference type="PIRSF" id="PIRSF016661">
    <property type="entry name" value="BioY"/>
    <property type="match status" value="1"/>
</dbReference>
<dbReference type="EMBL" id="BAABHW010000005">
    <property type="protein sequence ID" value="GAA5079057.1"/>
    <property type="molecule type" value="Genomic_DNA"/>
</dbReference>
<evidence type="ECO:0000256" key="3">
    <source>
        <dbReference type="SAM" id="Phobius"/>
    </source>
</evidence>
<gene>
    <name evidence="4" type="ORF">GCM10023209_30840</name>
</gene>
<feature type="transmembrane region" description="Helical" evidence="3">
    <location>
        <begin position="117"/>
        <end position="138"/>
    </location>
</feature>
<evidence type="ECO:0000313" key="5">
    <source>
        <dbReference type="Proteomes" id="UP001499910"/>
    </source>
</evidence>
<feature type="transmembrane region" description="Helical" evidence="3">
    <location>
        <begin position="51"/>
        <end position="74"/>
    </location>
</feature>
<dbReference type="PANTHER" id="PTHR34295:SF1">
    <property type="entry name" value="BIOTIN TRANSPORTER BIOY"/>
    <property type="match status" value="1"/>
</dbReference>
<keyword evidence="5" id="KW-1185">Reference proteome</keyword>
<name>A0ABP9LI54_9RHOB</name>
<comment type="caution">
    <text evidence="4">The sequence shown here is derived from an EMBL/GenBank/DDBJ whole genome shotgun (WGS) entry which is preliminary data.</text>
</comment>
<feature type="transmembrane region" description="Helical" evidence="3">
    <location>
        <begin position="21"/>
        <end position="39"/>
    </location>
</feature>
<organism evidence="4 5">
    <name type="scientific">[Roseibacterium] beibuensis</name>
    <dbReference type="NCBI Taxonomy" id="1193142"/>
    <lineage>
        <taxon>Bacteria</taxon>
        <taxon>Pseudomonadati</taxon>
        <taxon>Pseudomonadota</taxon>
        <taxon>Alphaproteobacteria</taxon>
        <taxon>Rhodobacterales</taxon>
        <taxon>Roseobacteraceae</taxon>
        <taxon>Roseicyclus</taxon>
    </lineage>
</organism>
<keyword evidence="3" id="KW-1133">Transmembrane helix</keyword>